<comment type="caution">
    <text evidence="1">The sequence shown here is derived from an EMBL/GenBank/DDBJ whole genome shotgun (WGS) entry which is preliminary data.</text>
</comment>
<sequence length="69" mass="7800">VLKFDADRLKNNLKYCLQDDVNYTLRDHVACRCSPTSASMVMLPPTYPHHSTLALLQGPSLLQIPRTKC</sequence>
<proteinExistence type="predicted"/>
<accession>A0ABV0MMH9</accession>
<feature type="non-terminal residue" evidence="1">
    <location>
        <position position="1"/>
    </location>
</feature>
<name>A0ABV0MMH9_9TELE</name>
<gene>
    <name evidence="1" type="ORF">GOODEAATRI_032488</name>
</gene>
<protein>
    <submittedName>
        <fullName evidence="1">Uncharacterized protein</fullName>
    </submittedName>
</protein>
<keyword evidence="2" id="KW-1185">Reference proteome</keyword>
<dbReference type="Proteomes" id="UP001476798">
    <property type="component" value="Unassembled WGS sequence"/>
</dbReference>
<organism evidence="1 2">
    <name type="scientific">Goodea atripinnis</name>
    <dbReference type="NCBI Taxonomy" id="208336"/>
    <lineage>
        <taxon>Eukaryota</taxon>
        <taxon>Metazoa</taxon>
        <taxon>Chordata</taxon>
        <taxon>Craniata</taxon>
        <taxon>Vertebrata</taxon>
        <taxon>Euteleostomi</taxon>
        <taxon>Actinopterygii</taxon>
        <taxon>Neopterygii</taxon>
        <taxon>Teleostei</taxon>
        <taxon>Neoteleostei</taxon>
        <taxon>Acanthomorphata</taxon>
        <taxon>Ovalentaria</taxon>
        <taxon>Atherinomorphae</taxon>
        <taxon>Cyprinodontiformes</taxon>
        <taxon>Goodeidae</taxon>
        <taxon>Goodea</taxon>
    </lineage>
</organism>
<reference evidence="1 2" key="1">
    <citation type="submission" date="2021-06" db="EMBL/GenBank/DDBJ databases">
        <authorList>
            <person name="Palmer J.M."/>
        </authorList>
    </citation>
    <scope>NUCLEOTIDE SEQUENCE [LARGE SCALE GENOMIC DNA]</scope>
    <source>
        <strain evidence="1 2">GA_2019</strain>
        <tissue evidence="1">Muscle</tissue>
    </source>
</reference>
<evidence type="ECO:0000313" key="2">
    <source>
        <dbReference type="Proteomes" id="UP001476798"/>
    </source>
</evidence>
<dbReference type="EMBL" id="JAHRIO010006083">
    <property type="protein sequence ID" value="MEQ2160320.1"/>
    <property type="molecule type" value="Genomic_DNA"/>
</dbReference>
<evidence type="ECO:0000313" key="1">
    <source>
        <dbReference type="EMBL" id="MEQ2160320.1"/>
    </source>
</evidence>